<evidence type="ECO:0000313" key="2">
    <source>
        <dbReference type="Proteomes" id="UP000229383"/>
    </source>
</evidence>
<protein>
    <submittedName>
        <fullName evidence="1">Uncharacterized protein</fullName>
    </submittedName>
</protein>
<comment type="caution">
    <text evidence="1">The sequence shown here is derived from an EMBL/GenBank/DDBJ whole genome shotgun (WGS) entry which is preliminary data.</text>
</comment>
<accession>A0A2H0TI18</accession>
<dbReference type="EMBL" id="PFCN01000008">
    <property type="protein sequence ID" value="PIR70614.1"/>
    <property type="molecule type" value="Genomic_DNA"/>
</dbReference>
<evidence type="ECO:0000313" key="1">
    <source>
        <dbReference type="EMBL" id="PIR70614.1"/>
    </source>
</evidence>
<dbReference type="Proteomes" id="UP000229383">
    <property type="component" value="Unassembled WGS sequence"/>
</dbReference>
<reference evidence="2" key="1">
    <citation type="submission" date="2017-09" db="EMBL/GenBank/DDBJ databases">
        <title>Depth-based differentiation of microbial function through sediment-hosted aquifers and enrichment of novel symbionts in the deep terrestrial subsurface.</title>
        <authorList>
            <person name="Probst A.J."/>
            <person name="Ladd B."/>
            <person name="Jarett J.K."/>
            <person name="Geller-Mcgrath D.E."/>
            <person name="Sieber C.M.K."/>
            <person name="Emerson J.B."/>
            <person name="Anantharaman K."/>
            <person name="Thomas B.C."/>
            <person name="Malmstrom R."/>
            <person name="Stieglmeier M."/>
            <person name="Klingl A."/>
            <person name="Woyke T."/>
            <person name="Ryan C.M."/>
            <person name="Banfield J.F."/>
        </authorList>
    </citation>
    <scope>NUCLEOTIDE SEQUENCE [LARGE SCALE GENOMIC DNA]</scope>
</reference>
<name>A0A2H0TI18_9BACT</name>
<sequence>MTDELVGDTKCHPLVLWGEIRTYRRANARHQKILLKRKRKFFCEAGRHTRRLAAGGGAIGFFQEFRIK</sequence>
<gene>
    <name evidence="1" type="ORF">COU46_00565</name>
</gene>
<proteinExistence type="predicted"/>
<dbReference type="AlphaFoldDB" id="A0A2H0TI18"/>
<organism evidence="1 2">
    <name type="scientific">Candidatus Niyogibacteria bacterium CG10_big_fil_rev_8_21_14_0_10_42_19</name>
    <dbReference type="NCBI Taxonomy" id="1974725"/>
    <lineage>
        <taxon>Bacteria</taxon>
        <taxon>Candidatus Niyogiibacteriota</taxon>
    </lineage>
</organism>